<comment type="caution">
    <text evidence="1">The sequence shown here is derived from an EMBL/GenBank/DDBJ whole genome shotgun (WGS) entry which is preliminary data.</text>
</comment>
<protein>
    <submittedName>
        <fullName evidence="1">Uncharacterized protein</fullName>
    </submittedName>
</protein>
<dbReference type="EMBL" id="LGST01000032">
    <property type="protein sequence ID" value="KND98382.1"/>
    <property type="molecule type" value="Genomic_DNA"/>
</dbReference>
<gene>
    <name evidence="1" type="ORF">QG37_04733</name>
</gene>
<evidence type="ECO:0000313" key="1">
    <source>
        <dbReference type="EMBL" id="KND98382.1"/>
    </source>
</evidence>
<dbReference type="AlphaFoldDB" id="A0A0L0NW49"/>
<name>A0A0L0NW49_CANAR</name>
<dbReference type="VEuPathDB" id="FungiDB:QG37_04733"/>
<evidence type="ECO:0000313" key="2">
    <source>
        <dbReference type="Proteomes" id="UP000037122"/>
    </source>
</evidence>
<dbReference type="Proteomes" id="UP000037122">
    <property type="component" value="Unassembled WGS sequence"/>
</dbReference>
<sequence>MQRDRDVLYSLCVMTFWKEFVAILDTQKKKEKKKKVAWHTAYLHTARDKQRCKFCPQKGR</sequence>
<proteinExistence type="predicted"/>
<reference evidence="2" key="1">
    <citation type="journal article" date="2015" name="BMC Genomics">
        <title>Draft genome of a commonly misdiagnosed multidrug resistant pathogen Candida auris.</title>
        <authorList>
            <person name="Chatterjee S."/>
            <person name="Alampalli S.V."/>
            <person name="Nageshan R.K."/>
            <person name="Chettiar S.T."/>
            <person name="Joshi S."/>
            <person name="Tatu U.S."/>
        </authorList>
    </citation>
    <scope>NUCLEOTIDE SEQUENCE [LARGE SCALE GENOMIC DNA]</scope>
    <source>
        <strain evidence="2">6684</strain>
    </source>
</reference>
<accession>A0A0L0NW49</accession>
<organism evidence="1 2">
    <name type="scientific">Candidozyma auris</name>
    <name type="common">Yeast</name>
    <name type="synonym">Candida auris</name>
    <dbReference type="NCBI Taxonomy" id="498019"/>
    <lineage>
        <taxon>Eukaryota</taxon>
        <taxon>Fungi</taxon>
        <taxon>Dikarya</taxon>
        <taxon>Ascomycota</taxon>
        <taxon>Saccharomycotina</taxon>
        <taxon>Pichiomycetes</taxon>
        <taxon>Metschnikowiaceae</taxon>
        <taxon>Candidozyma</taxon>
    </lineage>
</organism>